<accession>A0ABR8X274</accession>
<dbReference type="InterPro" id="IPR001647">
    <property type="entry name" value="HTH_TetR"/>
</dbReference>
<evidence type="ECO:0000313" key="5">
    <source>
        <dbReference type="Proteomes" id="UP000602532"/>
    </source>
</evidence>
<dbReference type="PANTHER" id="PTHR30055">
    <property type="entry name" value="HTH-TYPE TRANSCRIPTIONAL REGULATOR RUTR"/>
    <property type="match status" value="1"/>
</dbReference>
<organism evidence="4 5">
    <name type="scientific">Microbacterium gallinarum</name>
    <dbReference type="NCBI Taxonomy" id="2762209"/>
    <lineage>
        <taxon>Bacteria</taxon>
        <taxon>Bacillati</taxon>
        <taxon>Actinomycetota</taxon>
        <taxon>Actinomycetes</taxon>
        <taxon>Micrococcales</taxon>
        <taxon>Microbacteriaceae</taxon>
        <taxon>Microbacterium</taxon>
    </lineage>
</organism>
<dbReference type="Gene3D" id="1.10.357.10">
    <property type="entry name" value="Tetracycline Repressor, domain 2"/>
    <property type="match status" value="1"/>
</dbReference>
<name>A0ABR8X274_9MICO</name>
<dbReference type="PRINTS" id="PR00455">
    <property type="entry name" value="HTHTETR"/>
</dbReference>
<keyword evidence="5" id="KW-1185">Reference proteome</keyword>
<dbReference type="Proteomes" id="UP000602532">
    <property type="component" value="Unassembled WGS sequence"/>
</dbReference>
<dbReference type="PROSITE" id="PS50977">
    <property type="entry name" value="HTH_TETR_2"/>
    <property type="match status" value="1"/>
</dbReference>
<gene>
    <name evidence="4" type="ORF">H9622_07250</name>
</gene>
<keyword evidence="1 2" id="KW-0238">DNA-binding</keyword>
<comment type="caution">
    <text evidence="4">The sequence shown here is derived from an EMBL/GenBank/DDBJ whole genome shotgun (WGS) entry which is preliminary data.</text>
</comment>
<dbReference type="InterPro" id="IPR050109">
    <property type="entry name" value="HTH-type_TetR-like_transc_reg"/>
</dbReference>
<reference evidence="4 5" key="1">
    <citation type="submission" date="2020-08" db="EMBL/GenBank/DDBJ databases">
        <title>A Genomic Blueprint of the Chicken Gut Microbiome.</title>
        <authorList>
            <person name="Gilroy R."/>
            <person name="Ravi A."/>
            <person name="Getino M."/>
            <person name="Pursley I."/>
            <person name="Horton D.L."/>
            <person name="Alikhan N.-F."/>
            <person name="Baker D."/>
            <person name="Gharbi K."/>
            <person name="Hall N."/>
            <person name="Watson M."/>
            <person name="Adriaenssens E.M."/>
            <person name="Foster-Nyarko E."/>
            <person name="Jarju S."/>
            <person name="Secka A."/>
            <person name="Antonio M."/>
            <person name="Oren A."/>
            <person name="Chaudhuri R."/>
            <person name="La Ragione R.M."/>
            <person name="Hildebrand F."/>
            <person name="Pallen M.J."/>
        </authorList>
    </citation>
    <scope>NUCLEOTIDE SEQUENCE [LARGE SCALE GENOMIC DNA]</scope>
    <source>
        <strain evidence="4 5">Sa1CUA4</strain>
    </source>
</reference>
<dbReference type="EMBL" id="JACSPM010000002">
    <property type="protein sequence ID" value="MBD8023388.1"/>
    <property type="molecule type" value="Genomic_DNA"/>
</dbReference>
<feature type="domain" description="HTH tetR-type" evidence="3">
    <location>
        <begin position="16"/>
        <end position="76"/>
    </location>
</feature>
<evidence type="ECO:0000313" key="4">
    <source>
        <dbReference type="EMBL" id="MBD8023388.1"/>
    </source>
</evidence>
<protein>
    <submittedName>
        <fullName evidence="4">TetR family transcriptional regulator</fullName>
    </submittedName>
</protein>
<dbReference type="SUPFAM" id="SSF46689">
    <property type="entry name" value="Homeodomain-like"/>
    <property type="match status" value="1"/>
</dbReference>
<evidence type="ECO:0000259" key="3">
    <source>
        <dbReference type="PROSITE" id="PS50977"/>
    </source>
</evidence>
<dbReference type="InterPro" id="IPR009057">
    <property type="entry name" value="Homeodomain-like_sf"/>
</dbReference>
<sequence>MDGAAETIRYGTDMARLSRDDWVDAAYERFSTDGITAIAVEPVARSLGATKGSFYWHFTDRRALVDAVLERWRELETEQLIAEVERIADPRARLAQLFEMIGHRSTQRNGERTLYADAAAAHVREPVSAVTERRVGYLSGLLQQCGVSAEEADRRAVLLVSAIIGFQQLLASGWLPSQHPRTLVDTLYGVAMIPEGVTRPDRP</sequence>
<evidence type="ECO:0000256" key="1">
    <source>
        <dbReference type="ARBA" id="ARBA00023125"/>
    </source>
</evidence>
<feature type="DNA-binding region" description="H-T-H motif" evidence="2">
    <location>
        <begin position="39"/>
        <end position="58"/>
    </location>
</feature>
<dbReference type="Pfam" id="PF00440">
    <property type="entry name" value="TetR_N"/>
    <property type="match status" value="1"/>
</dbReference>
<proteinExistence type="predicted"/>
<dbReference type="PANTHER" id="PTHR30055:SF237">
    <property type="entry name" value="TRANSCRIPTIONAL REPRESSOR MCE3R"/>
    <property type="match status" value="1"/>
</dbReference>
<evidence type="ECO:0000256" key="2">
    <source>
        <dbReference type="PROSITE-ProRule" id="PRU00335"/>
    </source>
</evidence>